<name>A0A373A3Y2_9ACTN</name>
<accession>A0A373A3Y2</accession>
<comment type="caution">
    <text evidence="3">The sequence shown here is derived from an EMBL/GenBank/DDBJ whole genome shotgun (WGS) entry which is preliminary data.</text>
</comment>
<feature type="signal peptide" evidence="2">
    <location>
        <begin position="1"/>
        <end position="30"/>
    </location>
</feature>
<feature type="chain" id="PRO_5016852471" evidence="2">
    <location>
        <begin position="31"/>
        <end position="253"/>
    </location>
</feature>
<evidence type="ECO:0000256" key="2">
    <source>
        <dbReference type="SAM" id="SignalP"/>
    </source>
</evidence>
<dbReference type="Proteomes" id="UP000263377">
    <property type="component" value="Unassembled WGS sequence"/>
</dbReference>
<evidence type="ECO:0000313" key="4">
    <source>
        <dbReference type="Proteomes" id="UP000263377"/>
    </source>
</evidence>
<feature type="compositionally biased region" description="Low complexity" evidence="1">
    <location>
        <begin position="64"/>
        <end position="78"/>
    </location>
</feature>
<gene>
    <name evidence="3" type="ORF">DR950_35065</name>
</gene>
<keyword evidence="4" id="KW-1185">Reference proteome</keyword>
<organism evidence="3 4">
    <name type="scientific">Kitasatospora xanthocidica</name>
    <dbReference type="NCBI Taxonomy" id="83382"/>
    <lineage>
        <taxon>Bacteria</taxon>
        <taxon>Bacillati</taxon>
        <taxon>Actinomycetota</taxon>
        <taxon>Actinomycetes</taxon>
        <taxon>Kitasatosporales</taxon>
        <taxon>Streptomycetaceae</taxon>
        <taxon>Kitasatospora</taxon>
    </lineage>
</organism>
<proteinExistence type="predicted"/>
<sequence>MSLTRPFHALTAAAVVVAVALGPAALPASAATAQPLPSADQLKSALLTAADLGPGWTEPPVTQSPSPSAGASPSASPSNPVTGCDALSALINMYVTRPGAAIPRAETELDGPNGNPMVTQALAAEPSDQLATDFNSAADALKTCHTITFNAGPSDTVTFTVSPVTLGDRKDAPAVHLDGTLAGVRLNGYVGIERFGTVAMAFGYFERQGSNEQAASMEYRTAVAKVERSLGTKAGSTTAPTAVPATPTEGRRV</sequence>
<evidence type="ECO:0000256" key="1">
    <source>
        <dbReference type="SAM" id="MobiDB-lite"/>
    </source>
</evidence>
<dbReference type="AlphaFoldDB" id="A0A373A3Y2"/>
<dbReference type="EMBL" id="QVIG01000001">
    <property type="protein sequence ID" value="RGD62280.1"/>
    <property type="molecule type" value="Genomic_DNA"/>
</dbReference>
<dbReference type="RefSeq" id="WP_117490645.1">
    <property type="nucleotide sequence ID" value="NZ_QVIG01000001.1"/>
</dbReference>
<keyword evidence="2" id="KW-0732">Signal</keyword>
<evidence type="ECO:0000313" key="3">
    <source>
        <dbReference type="EMBL" id="RGD62280.1"/>
    </source>
</evidence>
<protein>
    <submittedName>
        <fullName evidence="3">Sensor domain-containing protein</fullName>
    </submittedName>
</protein>
<feature type="compositionally biased region" description="Low complexity" evidence="1">
    <location>
        <begin position="237"/>
        <end position="253"/>
    </location>
</feature>
<feature type="region of interest" description="Disordered" evidence="1">
    <location>
        <begin position="231"/>
        <end position="253"/>
    </location>
</feature>
<feature type="region of interest" description="Disordered" evidence="1">
    <location>
        <begin position="51"/>
        <end position="80"/>
    </location>
</feature>
<reference evidence="3 4" key="1">
    <citation type="submission" date="2018-08" db="EMBL/GenBank/DDBJ databases">
        <title>Diversity &amp; Physiological Properties of Lignin-Decomposing Actinobacteria from Soil.</title>
        <authorList>
            <person name="Roh S.G."/>
            <person name="Kim S.B."/>
        </authorList>
    </citation>
    <scope>NUCLEOTIDE SEQUENCE [LARGE SCALE GENOMIC DNA]</scope>
    <source>
        <strain evidence="3 4">MMS17-GH009</strain>
    </source>
</reference>